<sequence length="54" mass="5803">MPGLGMGKLYHTQAFFISPYLKFSLTQLSPSSNPTGSGELLRVRGFGNTCVPPT</sequence>
<evidence type="ECO:0000313" key="2">
    <source>
        <dbReference type="Proteomes" id="UP000004995"/>
    </source>
</evidence>
<reference evidence="1" key="2">
    <citation type="submission" date="2018-08" db="UniProtKB">
        <authorList>
            <consortium name="EnsemblPlants"/>
        </authorList>
    </citation>
    <scope>IDENTIFICATION</scope>
    <source>
        <strain evidence="1">Yugu1</strain>
    </source>
</reference>
<organism evidence="1 2">
    <name type="scientific">Setaria italica</name>
    <name type="common">Foxtail millet</name>
    <name type="synonym">Panicum italicum</name>
    <dbReference type="NCBI Taxonomy" id="4555"/>
    <lineage>
        <taxon>Eukaryota</taxon>
        <taxon>Viridiplantae</taxon>
        <taxon>Streptophyta</taxon>
        <taxon>Embryophyta</taxon>
        <taxon>Tracheophyta</taxon>
        <taxon>Spermatophyta</taxon>
        <taxon>Magnoliopsida</taxon>
        <taxon>Liliopsida</taxon>
        <taxon>Poales</taxon>
        <taxon>Poaceae</taxon>
        <taxon>PACMAD clade</taxon>
        <taxon>Panicoideae</taxon>
        <taxon>Panicodae</taxon>
        <taxon>Paniceae</taxon>
        <taxon>Cenchrinae</taxon>
        <taxon>Setaria</taxon>
    </lineage>
</organism>
<keyword evidence="2" id="KW-1185">Reference proteome</keyword>
<proteinExistence type="predicted"/>
<dbReference type="Proteomes" id="UP000004995">
    <property type="component" value="Unassembled WGS sequence"/>
</dbReference>
<name>K3YKR3_SETIT</name>
<dbReference type="Gramene" id="KQL02440">
    <property type="protein sequence ID" value="KQL02440"/>
    <property type="gene ID" value="SETIT_014832mg"/>
</dbReference>
<protein>
    <submittedName>
        <fullName evidence="1">Uncharacterized protein</fullName>
    </submittedName>
</protein>
<dbReference type="EMBL" id="AGNK02003972">
    <property type="status" value="NOT_ANNOTATED_CDS"/>
    <property type="molecule type" value="Genomic_DNA"/>
</dbReference>
<dbReference type="EnsemblPlants" id="KQL02440">
    <property type="protein sequence ID" value="KQL02440"/>
    <property type="gene ID" value="SETIT_014832mg"/>
</dbReference>
<reference evidence="2" key="1">
    <citation type="journal article" date="2012" name="Nat. Biotechnol.">
        <title>Reference genome sequence of the model plant Setaria.</title>
        <authorList>
            <person name="Bennetzen J.L."/>
            <person name="Schmutz J."/>
            <person name="Wang H."/>
            <person name="Percifield R."/>
            <person name="Hawkins J."/>
            <person name="Pontaroli A.C."/>
            <person name="Estep M."/>
            <person name="Feng L."/>
            <person name="Vaughn J.N."/>
            <person name="Grimwood J."/>
            <person name="Jenkins J."/>
            <person name="Barry K."/>
            <person name="Lindquist E."/>
            <person name="Hellsten U."/>
            <person name="Deshpande S."/>
            <person name="Wang X."/>
            <person name="Wu X."/>
            <person name="Mitros T."/>
            <person name="Triplett J."/>
            <person name="Yang X."/>
            <person name="Ye C.Y."/>
            <person name="Mauro-Herrera M."/>
            <person name="Wang L."/>
            <person name="Li P."/>
            <person name="Sharma M."/>
            <person name="Sharma R."/>
            <person name="Ronald P.C."/>
            <person name="Panaud O."/>
            <person name="Kellogg E.A."/>
            <person name="Brutnell T.P."/>
            <person name="Doust A.N."/>
            <person name="Tuskan G.A."/>
            <person name="Rokhsar D."/>
            <person name="Devos K.M."/>
        </authorList>
    </citation>
    <scope>NUCLEOTIDE SEQUENCE [LARGE SCALE GENOMIC DNA]</scope>
    <source>
        <strain evidence="2">cv. Yugu1</strain>
    </source>
</reference>
<evidence type="ECO:0000313" key="1">
    <source>
        <dbReference type="EnsemblPlants" id="KQL02440"/>
    </source>
</evidence>
<dbReference type="InParanoid" id="K3YKR3"/>
<accession>K3YKR3</accession>
<dbReference type="AlphaFoldDB" id="K3YKR3"/>
<dbReference type="HOGENOM" id="CLU_3053993_0_0_1"/>